<evidence type="ECO:0000256" key="10">
    <source>
        <dbReference type="HAMAP-Rule" id="MF_01569"/>
    </source>
</evidence>
<keyword evidence="7 10" id="KW-0648">Protein biosynthesis</keyword>
<dbReference type="CDD" id="cd04334">
    <property type="entry name" value="ProRS-INS"/>
    <property type="match status" value="1"/>
</dbReference>
<sequence>MRQNKMLLPTLREVPKDAEIVSHRLLLRAGLARMFAAGMYTYLPLGLRVLRKIEHIVREEMDKSGAQEILGSILQPAELWHTTGRWDDYGPEMMKMKDRHDRDFVLGPTHEELVTTLAKQEVNSYKRLPFNIYQVATKFRDERRPRFGMLRAREFTMKDAYSFHASYESLGETYDLMHKTYTSIFTRLGLNFRPVQADAGTIGGSGRNHEFMVLADIGEDTIAVCTHCDYAANLEKAEARYAAAGVAPTEDAPAYEKLHTPEIKTIDQLVESLNVEANTVIKTLVYLADGEAVAVVLRGDHEVNELKLQKFLGARTLELASHAEIERVTGVPSGFVGPVGLKIPVVIDRDVLGVSAGVAGANERDYHFQNVVAGRDFQTERVGDLRNAVVGDLCPHCEEGTLEFYRGIEVGHIFELGTKYSDSLGATFLNQDGKAQSFIMGCYGIGISRLITAVIEQNNDEKGIIWPMAVAPYQVHVIPVKVKDEEQMRLAEQLYNRLREQGVDVLLDDRDESAGVKFKDSDLIGLPVRVTVGKKAGEGIVEFTVRKTGEAKEVSLEQAYEEIMGLVAGH</sequence>
<evidence type="ECO:0000256" key="5">
    <source>
        <dbReference type="ARBA" id="ARBA00022741"/>
    </source>
</evidence>
<protein>
    <recommendedName>
        <fullName evidence="10">Proline--tRNA ligase</fullName>
        <ecNumber evidence="10">6.1.1.15</ecNumber>
    </recommendedName>
    <alternativeName>
        <fullName evidence="10">Prolyl-tRNA synthetase</fullName>
        <shortName evidence="10">ProRS</shortName>
    </alternativeName>
</protein>
<comment type="domain">
    <text evidence="10">Consists of three domains: the N-terminal catalytic domain, the editing domain and the C-terminal anticodon-binding domain.</text>
</comment>
<evidence type="ECO:0000313" key="13">
    <source>
        <dbReference type="Proteomes" id="UP001208017"/>
    </source>
</evidence>
<keyword evidence="3 10" id="KW-0963">Cytoplasm</keyword>
<evidence type="ECO:0000259" key="11">
    <source>
        <dbReference type="PROSITE" id="PS50862"/>
    </source>
</evidence>
<keyword evidence="6 10" id="KW-0067">ATP-binding</keyword>
<dbReference type="InterPro" id="IPR044140">
    <property type="entry name" value="ProRS_anticodon_short"/>
</dbReference>
<keyword evidence="8 10" id="KW-0030">Aminoacyl-tRNA synthetase</keyword>
<evidence type="ECO:0000256" key="4">
    <source>
        <dbReference type="ARBA" id="ARBA00022598"/>
    </source>
</evidence>
<dbReference type="SUPFAM" id="SSF55681">
    <property type="entry name" value="Class II aaRS and biotin synthetases"/>
    <property type="match status" value="1"/>
</dbReference>
<dbReference type="EC" id="6.1.1.15" evidence="10"/>
<gene>
    <name evidence="10" type="primary">proS</name>
    <name evidence="12" type="ORF">OS242_01055</name>
</gene>
<evidence type="ECO:0000256" key="7">
    <source>
        <dbReference type="ARBA" id="ARBA00022917"/>
    </source>
</evidence>
<evidence type="ECO:0000256" key="2">
    <source>
        <dbReference type="ARBA" id="ARBA00011738"/>
    </source>
</evidence>
<reference evidence="12 13" key="1">
    <citation type="submission" date="2022-11" db="EMBL/GenBank/DDBJ databases">
        <title>Study of microbial diversity in lake waters.</title>
        <authorList>
            <person name="Zhang J."/>
        </authorList>
    </citation>
    <scope>NUCLEOTIDE SEQUENCE [LARGE SCALE GENOMIC DNA]</scope>
    <source>
        <strain evidence="12 13">DT12</strain>
    </source>
</reference>
<dbReference type="InterPro" id="IPR050062">
    <property type="entry name" value="Pro-tRNA_synthetase"/>
</dbReference>
<dbReference type="InterPro" id="IPR004500">
    <property type="entry name" value="Pro-tRNA-synth_IIa_bac-type"/>
</dbReference>
<dbReference type="InterPro" id="IPR045864">
    <property type="entry name" value="aa-tRNA-synth_II/BPL/LPL"/>
</dbReference>
<dbReference type="SUPFAM" id="SSF55826">
    <property type="entry name" value="YbaK/ProRS associated domain"/>
    <property type="match status" value="1"/>
</dbReference>
<dbReference type="SUPFAM" id="SSF52954">
    <property type="entry name" value="Class II aaRS ABD-related"/>
    <property type="match status" value="1"/>
</dbReference>
<dbReference type="Pfam" id="PF03129">
    <property type="entry name" value="HGTP_anticodon"/>
    <property type="match status" value="1"/>
</dbReference>
<dbReference type="InterPro" id="IPR002316">
    <property type="entry name" value="Pro-tRNA-ligase_IIa"/>
</dbReference>
<dbReference type="Gene3D" id="3.90.960.10">
    <property type="entry name" value="YbaK/aminoacyl-tRNA synthetase-associated domain"/>
    <property type="match status" value="1"/>
</dbReference>
<evidence type="ECO:0000256" key="8">
    <source>
        <dbReference type="ARBA" id="ARBA00023146"/>
    </source>
</evidence>
<dbReference type="RefSeq" id="WP_267149799.1">
    <property type="nucleotide sequence ID" value="NZ_JAPMLT010000001.1"/>
</dbReference>
<evidence type="ECO:0000256" key="1">
    <source>
        <dbReference type="ARBA" id="ARBA00004496"/>
    </source>
</evidence>
<keyword evidence="13" id="KW-1185">Reference proteome</keyword>
<comment type="function">
    <text evidence="10">Catalyzes the attachment of proline to tRNA(Pro) in a two-step reaction: proline is first activated by ATP to form Pro-AMP and then transferred to the acceptor end of tRNA(Pro). As ProRS can inadvertently accommodate and process non-cognate amino acids such as alanine and cysteine, to avoid such errors it has two additional distinct editing activities against alanine. One activity is designated as 'pretransfer' editing and involves the tRNA(Pro)-independent hydrolysis of activated Ala-AMP. The other activity is designated 'posttransfer' editing and involves deacylation of mischarged Ala-tRNA(Pro). The misacylated Cys-tRNA(Pro) is not edited by ProRS.</text>
</comment>
<dbReference type="Gene3D" id="3.30.930.10">
    <property type="entry name" value="Bira Bifunctional Protein, Domain 2"/>
    <property type="match status" value="2"/>
</dbReference>
<dbReference type="InterPro" id="IPR036621">
    <property type="entry name" value="Anticodon-bd_dom_sf"/>
</dbReference>
<dbReference type="InterPro" id="IPR004154">
    <property type="entry name" value="Anticodon-bd"/>
</dbReference>
<dbReference type="InterPro" id="IPR023717">
    <property type="entry name" value="Pro-tRNA-Synthase_IIa_type1"/>
</dbReference>
<dbReference type="InterPro" id="IPR002314">
    <property type="entry name" value="aa-tRNA-synt_IIb"/>
</dbReference>
<organism evidence="12 13">
    <name type="scientific">Tumebacillus lacus</name>
    <dbReference type="NCBI Taxonomy" id="2995335"/>
    <lineage>
        <taxon>Bacteria</taxon>
        <taxon>Bacillati</taxon>
        <taxon>Bacillota</taxon>
        <taxon>Bacilli</taxon>
        <taxon>Bacillales</taxon>
        <taxon>Alicyclobacillaceae</taxon>
        <taxon>Tumebacillus</taxon>
    </lineage>
</organism>
<dbReference type="PROSITE" id="PS50862">
    <property type="entry name" value="AA_TRNA_LIGASE_II"/>
    <property type="match status" value="1"/>
</dbReference>
<dbReference type="Proteomes" id="UP001208017">
    <property type="component" value="Unassembled WGS sequence"/>
</dbReference>
<evidence type="ECO:0000313" key="12">
    <source>
        <dbReference type="EMBL" id="MCX7568555.1"/>
    </source>
</evidence>
<dbReference type="EMBL" id="JAPMLT010000001">
    <property type="protein sequence ID" value="MCX7568555.1"/>
    <property type="molecule type" value="Genomic_DNA"/>
</dbReference>
<dbReference type="PRINTS" id="PR01046">
    <property type="entry name" value="TRNASYNTHPRO"/>
</dbReference>
<dbReference type="InterPro" id="IPR007214">
    <property type="entry name" value="YbaK/aa-tRNA-synth-assoc-dom"/>
</dbReference>
<dbReference type="CDD" id="cd00779">
    <property type="entry name" value="ProRS_core_prok"/>
    <property type="match status" value="1"/>
</dbReference>
<dbReference type="NCBIfam" id="TIGR00409">
    <property type="entry name" value="proS_fam_II"/>
    <property type="match status" value="1"/>
</dbReference>
<dbReference type="CDD" id="cd00861">
    <property type="entry name" value="ProRS_anticodon_short"/>
    <property type="match status" value="1"/>
</dbReference>
<comment type="subunit">
    <text evidence="2 10">Homodimer.</text>
</comment>
<evidence type="ECO:0000256" key="6">
    <source>
        <dbReference type="ARBA" id="ARBA00022840"/>
    </source>
</evidence>
<dbReference type="Pfam" id="PF04073">
    <property type="entry name" value="tRNA_edit"/>
    <property type="match status" value="1"/>
</dbReference>
<keyword evidence="4 10" id="KW-0436">Ligase</keyword>
<comment type="caution">
    <text evidence="12">The sequence shown here is derived from an EMBL/GenBank/DDBJ whole genome shotgun (WGS) entry which is preliminary data.</text>
</comment>
<dbReference type="PANTHER" id="PTHR42753">
    <property type="entry name" value="MITOCHONDRIAL RIBOSOME PROTEIN L39/PROLYL-TRNA LIGASE FAMILY MEMBER"/>
    <property type="match status" value="1"/>
</dbReference>
<dbReference type="Gene3D" id="3.40.50.800">
    <property type="entry name" value="Anticodon-binding domain"/>
    <property type="match status" value="1"/>
</dbReference>
<dbReference type="InterPro" id="IPR006195">
    <property type="entry name" value="aa-tRNA-synth_II"/>
</dbReference>
<name>A0ABT3WZ46_9BACL</name>
<comment type="similarity">
    <text evidence="10">Belongs to the class-II aminoacyl-tRNA synthetase family. ProS type 1 subfamily.</text>
</comment>
<dbReference type="InterPro" id="IPR036754">
    <property type="entry name" value="YbaK/aa-tRNA-synt-asso_dom_sf"/>
</dbReference>
<comment type="catalytic activity">
    <reaction evidence="9 10">
        <text>tRNA(Pro) + L-proline + ATP = L-prolyl-tRNA(Pro) + AMP + diphosphate</text>
        <dbReference type="Rhea" id="RHEA:14305"/>
        <dbReference type="Rhea" id="RHEA-COMP:9700"/>
        <dbReference type="Rhea" id="RHEA-COMP:9702"/>
        <dbReference type="ChEBI" id="CHEBI:30616"/>
        <dbReference type="ChEBI" id="CHEBI:33019"/>
        <dbReference type="ChEBI" id="CHEBI:60039"/>
        <dbReference type="ChEBI" id="CHEBI:78442"/>
        <dbReference type="ChEBI" id="CHEBI:78532"/>
        <dbReference type="ChEBI" id="CHEBI:456215"/>
        <dbReference type="EC" id="6.1.1.15"/>
    </reaction>
</comment>
<dbReference type="Pfam" id="PF00587">
    <property type="entry name" value="tRNA-synt_2b"/>
    <property type="match status" value="1"/>
</dbReference>
<keyword evidence="5 10" id="KW-0547">Nucleotide-binding</keyword>
<feature type="domain" description="Aminoacyl-transfer RNA synthetases class-II family profile" evidence="11">
    <location>
        <begin position="38"/>
        <end position="467"/>
    </location>
</feature>
<dbReference type="GO" id="GO:0004827">
    <property type="term" value="F:proline-tRNA ligase activity"/>
    <property type="evidence" value="ECO:0007669"/>
    <property type="project" value="UniProtKB-EC"/>
</dbReference>
<dbReference type="PANTHER" id="PTHR42753:SF2">
    <property type="entry name" value="PROLINE--TRNA LIGASE"/>
    <property type="match status" value="1"/>
</dbReference>
<dbReference type="HAMAP" id="MF_01569">
    <property type="entry name" value="Pro_tRNA_synth_type1"/>
    <property type="match status" value="1"/>
</dbReference>
<proteinExistence type="inferred from homology"/>
<accession>A0ABT3WZ46</accession>
<evidence type="ECO:0000256" key="9">
    <source>
        <dbReference type="ARBA" id="ARBA00047671"/>
    </source>
</evidence>
<dbReference type="InterPro" id="IPR033730">
    <property type="entry name" value="ProRS_core_prok"/>
</dbReference>
<evidence type="ECO:0000256" key="3">
    <source>
        <dbReference type="ARBA" id="ARBA00022490"/>
    </source>
</evidence>
<comment type="subcellular location">
    <subcellularLocation>
        <location evidence="1 10">Cytoplasm</location>
    </subcellularLocation>
</comment>
<dbReference type="NCBIfam" id="NF006625">
    <property type="entry name" value="PRK09194.1"/>
    <property type="match status" value="1"/>
</dbReference>